<accession>A0A9P6BZ47</accession>
<dbReference type="PROSITE" id="PS50865">
    <property type="entry name" value="ZF_MYND_2"/>
    <property type="match status" value="1"/>
</dbReference>
<feature type="domain" description="MYND-type" evidence="6">
    <location>
        <begin position="65"/>
        <end position="101"/>
    </location>
</feature>
<evidence type="ECO:0000313" key="8">
    <source>
        <dbReference type="Proteomes" id="UP000807342"/>
    </source>
</evidence>
<keyword evidence="2 4" id="KW-0863">Zinc-finger</keyword>
<proteinExistence type="predicted"/>
<evidence type="ECO:0000256" key="2">
    <source>
        <dbReference type="ARBA" id="ARBA00022771"/>
    </source>
</evidence>
<protein>
    <recommendedName>
        <fullName evidence="6">MYND-type domain-containing protein</fullName>
    </recommendedName>
</protein>
<keyword evidence="8" id="KW-1185">Reference proteome</keyword>
<dbReference type="GO" id="GO:0008270">
    <property type="term" value="F:zinc ion binding"/>
    <property type="evidence" value="ECO:0007669"/>
    <property type="project" value="UniProtKB-KW"/>
</dbReference>
<dbReference type="Gene3D" id="6.10.140.2220">
    <property type="match status" value="1"/>
</dbReference>
<sequence>MRNDPIHCQRILTQLKSTKVALAGTLSRSRTHVQGASYTGLGSGYAGDVLTGALCANITGRGLSVNVCQNAGVLACSQCALVKYCSEHCQRYHWSRHRIYCEHELRKMKWRPGWVTEGRVPKFRLDSKPGIQHFYPLWNTTPIFDCLGLASKLSSSDSQRHLKFCFPATGGLPQLIKTVNSLPQEFHGQCDILLNHVDSVVINRQLIILYLLLRSGRDIDESAELATHLMYSAFLTPPCAGYLADCTRDIYGIGPREGDMSFYSTFESRGSGKLYTIQTTTGIKKPVEMATSTYGLTKARRSFHDALFHPSLIDGRDRFLMKLRPPHRLSLTRFWETGVLAPFFLNTNSFNQPNRLHFSSRGEWLGHPTTANPLQGWDIPSVQRTGICHGLDPSDILGCLFFHVKSELGKFARRLQDFCVNIYFTQFDVRILSKAICSGLLPAFGASCFDRIDAGGLVDNLGVGETISLLAPMLNYESPGACILMHSRTWFHQIPCATARSNPRLFEILMKKAKDLPELQRRLRNSNITSTKPAIDVIASTSLLRTIDFLDGFVDHEGSFLEYLDRQDISSICANLGLRMRDHNYHYPKRSGLRIGTKYENQSRPQVPGLHLTKNEFYDLFVLGGAELPTRFVEFEPIPQTPGPRGAPRPSEMASLDQA</sequence>
<dbReference type="InterPro" id="IPR027974">
    <property type="entry name" value="DUF4470"/>
</dbReference>
<organism evidence="7 8">
    <name type="scientific">Macrolepiota fuliginosa MF-IS2</name>
    <dbReference type="NCBI Taxonomy" id="1400762"/>
    <lineage>
        <taxon>Eukaryota</taxon>
        <taxon>Fungi</taxon>
        <taxon>Dikarya</taxon>
        <taxon>Basidiomycota</taxon>
        <taxon>Agaricomycotina</taxon>
        <taxon>Agaricomycetes</taxon>
        <taxon>Agaricomycetidae</taxon>
        <taxon>Agaricales</taxon>
        <taxon>Agaricineae</taxon>
        <taxon>Agaricaceae</taxon>
        <taxon>Macrolepiota</taxon>
    </lineage>
</organism>
<evidence type="ECO:0000313" key="7">
    <source>
        <dbReference type="EMBL" id="KAF9443289.1"/>
    </source>
</evidence>
<comment type="caution">
    <text evidence="7">The sequence shown here is derived from an EMBL/GenBank/DDBJ whole genome shotgun (WGS) entry which is preliminary data.</text>
</comment>
<evidence type="ECO:0000256" key="5">
    <source>
        <dbReference type="SAM" id="MobiDB-lite"/>
    </source>
</evidence>
<keyword evidence="3" id="KW-0862">Zinc</keyword>
<keyword evidence="1" id="KW-0479">Metal-binding</keyword>
<reference evidence="7" key="1">
    <citation type="submission" date="2020-11" db="EMBL/GenBank/DDBJ databases">
        <authorList>
            <consortium name="DOE Joint Genome Institute"/>
            <person name="Ahrendt S."/>
            <person name="Riley R."/>
            <person name="Andreopoulos W."/>
            <person name="Labutti K."/>
            <person name="Pangilinan J."/>
            <person name="Ruiz-Duenas F.J."/>
            <person name="Barrasa J.M."/>
            <person name="Sanchez-Garcia M."/>
            <person name="Camarero S."/>
            <person name="Miyauchi S."/>
            <person name="Serrano A."/>
            <person name="Linde D."/>
            <person name="Babiker R."/>
            <person name="Drula E."/>
            <person name="Ayuso-Fernandez I."/>
            <person name="Pacheco R."/>
            <person name="Padilla G."/>
            <person name="Ferreira P."/>
            <person name="Barriuso J."/>
            <person name="Kellner H."/>
            <person name="Castanera R."/>
            <person name="Alfaro M."/>
            <person name="Ramirez L."/>
            <person name="Pisabarro A.G."/>
            <person name="Kuo A."/>
            <person name="Tritt A."/>
            <person name="Lipzen A."/>
            <person name="He G."/>
            <person name="Yan M."/>
            <person name="Ng V."/>
            <person name="Cullen D."/>
            <person name="Martin F."/>
            <person name="Rosso M.-N."/>
            <person name="Henrissat B."/>
            <person name="Hibbett D."/>
            <person name="Martinez A.T."/>
            <person name="Grigoriev I.V."/>
        </authorList>
    </citation>
    <scope>NUCLEOTIDE SEQUENCE</scope>
    <source>
        <strain evidence="7">MF-IS2</strain>
    </source>
</reference>
<dbReference type="Proteomes" id="UP000807342">
    <property type="component" value="Unassembled WGS sequence"/>
</dbReference>
<evidence type="ECO:0000256" key="1">
    <source>
        <dbReference type="ARBA" id="ARBA00022723"/>
    </source>
</evidence>
<name>A0A9P6BZ47_9AGAR</name>
<dbReference type="Pfam" id="PF01753">
    <property type="entry name" value="zf-MYND"/>
    <property type="match status" value="1"/>
</dbReference>
<dbReference type="SUPFAM" id="SSF144232">
    <property type="entry name" value="HIT/MYND zinc finger-like"/>
    <property type="match status" value="1"/>
</dbReference>
<dbReference type="Pfam" id="PF14737">
    <property type="entry name" value="DUF4470"/>
    <property type="match status" value="1"/>
</dbReference>
<evidence type="ECO:0000256" key="3">
    <source>
        <dbReference type="ARBA" id="ARBA00022833"/>
    </source>
</evidence>
<dbReference type="OrthoDB" id="5282002at2759"/>
<dbReference type="AlphaFoldDB" id="A0A9P6BZ47"/>
<evidence type="ECO:0000259" key="6">
    <source>
        <dbReference type="PROSITE" id="PS50865"/>
    </source>
</evidence>
<gene>
    <name evidence="7" type="ORF">P691DRAFT_738080</name>
</gene>
<dbReference type="EMBL" id="MU151494">
    <property type="protein sequence ID" value="KAF9443289.1"/>
    <property type="molecule type" value="Genomic_DNA"/>
</dbReference>
<evidence type="ECO:0000256" key="4">
    <source>
        <dbReference type="PROSITE-ProRule" id="PRU00134"/>
    </source>
</evidence>
<feature type="region of interest" description="Disordered" evidence="5">
    <location>
        <begin position="637"/>
        <end position="659"/>
    </location>
</feature>
<dbReference type="InterPro" id="IPR002893">
    <property type="entry name" value="Znf_MYND"/>
</dbReference>